<keyword evidence="2" id="KW-0238">DNA-binding</keyword>
<dbReference type="RefSeq" id="WP_240268774.1">
    <property type="nucleotide sequence ID" value="NZ_JAKSXN010000016.1"/>
</dbReference>
<dbReference type="Proteomes" id="UP001597211">
    <property type="component" value="Unassembled WGS sequence"/>
</dbReference>
<protein>
    <submittedName>
        <fullName evidence="7">MerR family transcriptional regulator</fullName>
    </submittedName>
</protein>
<keyword evidence="8" id="KW-1185">Reference proteome</keyword>
<organism evidence="7 8">
    <name type="scientific">Paenibacillus timonensis</name>
    <dbReference type="NCBI Taxonomy" id="225915"/>
    <lineage>
        <taxon>Bacteria</taxon>
        <taxon>Bacillati</taxon>
        <taxon>Bacillota</taxon>
        <taxon>Bacilli</taxon>
        <taxon>Bacillales</taxon>
        <taxon>Paenibacillaceae</taxon>
        <taxon>Paenibacillus</taxon>
    </lineage>
</organism>
<evidence type="ECO:0000313" key="7">
    <source>
        <dbReference type="EMBL" id="MFD1181733.1"/>
    </source>
</evidence>
<dbReference type="SUPFAM" id="SSF46955">
    <property type="entry name" value="Putative DNA-binding domain"/>
    <property type="match status" value="1"/>
</dbReference>
<evidence type="ECO:0000259" key="6">
    <source>
        <dbReference type="PROSITE" id="PS50937"/>
    </source>
</evidence>
<evidence type="ECO:0000256" key="1">
    <source>
        <dbReference type="ARBA" id="ARBA00023015"/>
    </source>
</evidence>
<dbReference type="PROSITE" id="PS50937">
    <property type="entry name" value="HTH_MERR_2"/>
    <property type="match status" value="1"/>
</dbReference>
<evidence type="ECO:0000256" key="4">
    <source>
        <dbReference type="ARBA" id="ARBA00023163"/>
    </source>
</evidence>
<dbReference type="InterPro" id="IPR047057">
    <property type="entry name" value="MerR_fam"/>
</dbReference>
<name>A0ABW3SAX7_9BACL</name>
<dbReference type="Gene3D" id="1.10.1660.10">
    <property type="match status" value="1"/>
</dbReference>
<dbReference type="Pfam" id="PF13411">
    <property type="entry name" value="MerR_1"/>
    <property type="match status" value="1"/>
</dbReference>
<evidence type="ECO:0000256" key="3">
    <source>
        <dbReference type="ARBA" id="ARBA00023159"/>
    </source>
</evidence>
<sequence length="248" mass="28606">MLYTVKEVSDLSGVTIKTLHHYHKIGLLKPREISEAGYRLYGDRELERLQEILFYRELELPLAQIQSLLEEERNRREVLTEQRELLRSRQRRLEAILQTLEKSLESSAAGEVLKGKELFVGFADEAEWREALREQEEHLHQTYGVEVPGAQPIDVSSLNEQAREAMEFTEKLADALRSGVSHREEEVRQNIGRHLDFMKKHGHPASPDDFVAQARFFLSDDFHRTMLEGQQTGLAYYLLAAAEAYAAT</sequence>
<keyword evidence="1" id="KW-0805">Transcription regulation</keyword>
<comment type="caution">
    <text evidence="7">The sequence shown here is derived from an EMBL/GenBank/DDBJ whole genome shotgun (WGS) entry which is preliminary data.</text>
</comment>
<dbReference type="InterPro" id="IPR000551">
    <property type="entry name" value="MerR-type_HTH_dom"/>
</dbReference>
<keyword evidence="3" id="KW-0010">Activator</keyword>
<feature type="coiled-coil region" evidence="5">
    <location>
        <begin position="62"/>
        <end position="103"/>
    </location>
</feature>
<accession>A0ABW3SAX7</accession>
<dbReference type="SMART" id="SM00422">
    <property type="entry name" value="HTH_MERR"/>
    <property type="match status" value="1"/>
</dbReference>
<dbReference type="InterPro" id="IPR036244">
    <property type="entry name" value="TipA-like_antibiotic-bd"/>
</dbReference>
<reference evidence="8" key="1">
    <citation type="journal article" date="2019" name="Int. J. Syst. Evol. Microbiol.">
        <title>The Global Catalogue of Microorganisms (GCM) 10K type strain sequencing project: providing services to taxonomists for standard genome sequencing and annotation.</title>
        <authorList>
            <consortium name="The Broad Institute Genomics Platform"/>
            <consortium name="The Broad Institute Genome Sequencing Center for Infectious Disease"/>
            <person name="Wu L."/>
            <person name="Ma J."/>
        </authorList>
    </citation>
    <scope>NUCLEOTIDE SEQUENCE [LARGE SCALE GENOMIC DNA]</scope>
    <source>
        <strain evidence="8">CCUG 48216</strain>
    </source>
</reference>
<dbReference type="Gene3D" id="1.10.490.50">
    <property type="entry name" value="Antibiotic binding domain of TipA-like multidrug resistance regulators"/>
    <property type="match status" value="1"/>
</dbReference>
<dbReference type="InterPro" id="IPR012925">
    <property type="entry name" value="TipAS_dom"/>
</dbReference>
<feature type="domain" description="HTH merR-type" evidence="6">
    <location>
        <begin position="2"/>
        <end position="71"/>
    </location>
</feature>
<dbReference type="SUPFAM" id="SSF89082">
    <property type="entry name" value="Antibiotic binding domain of TipA-like multidrug resistance regulators"/>
    <property type="match status" value="1"/>
</dbReference>
<evidence type="ECO:0000256" key="5">
    <source>
        <dbReference type="SAM" id="Coils"/>
    </source>
</evidence>
<dbReference type="PANTHER" id="PTHR30204">
    <property type="entry name" value="REDOX-CYCLING DRUG-SENSING TRANSCRIPTIONAL ACTIVATOR SOXR"/>
    <property type="match status" value="1"/>
</dbReference>
<evidence type="ECO:0000313" key="8">
    <source>
        <dbReference type="Proteomes" id="UP001597211"/>
    </source>
</evidence>
<dbReference type="InterPro" id="IPR009061">
    <property type="entry name" value="DNA-bd_dom_put_sf"/>
</dbReference>
<proteinExistence type="predicted"/>
<evidence type="ECO:0000256" key="2">
    <source>
        <dbReference type="ARBA" id="ARBA00023125"/>
    </source>
</evidence>
<keyword evidence="4" id="KW-0804">Transcription</keyword>
<dbReference type="EMBL" id="JBHTKZ010000016">
    <property type="protein sequence ID" value="MFD1181733.1"/>
    <property type="molecule type" value="Genomic_DNA"/>
</dbReference>
<gene>
    <name evidence="7" type="ORF">ACFQ2Z_10210</name>
</gene>
<keyword evidence="5" id="KW-0175">Coiled coil</keyword>
<dbReference type="PANTHER" id="PTHR30204:SF90">
    <property type="entry name" value="HTH-TYPE TRANSCRIPTIONAL ACTIVATOR MTA"/>
    <property type="match status" value="1"/>
</dbReference>
<dbReference type="CDD" id="cd01106">
    <property type="entry name" value="HTH_TipAL-Mta"/>
    <property type="match status" value="1"/>
</dbReference>
<dbReference type="Pfam" id="PF07739">
    <property type="entry name" value="TipAS"/>
    <property type="match status" value="1"/>
</dbReference>